<evidence type="ECO:0000259" key="8">
    <source>
        <dbReference type="PROSITE" id="PS50110"/>
    </source>
</evidence>
<evidence type="ECO:0000256" key="6">
    <source>
        <dbReference type="PROSITE-ProRule" id="PRU00050"/>
    </source>
</evidence>
<dbReference type="Proteomes" id="UP001144110">
    <property type="component" value="Unassembled WGS sequence"/>
</dbReference>
<dbReference type="EC" id="3.1.1.61" evidence="5"/>
<keyword evidence="3 5" id="KW-0378">Hydrolase</keyword>
<comment type="domain">
    <text evidence="5">Contains a C-terminal catalytic domain, and an N-terminal region which modulates catalytic activity.</text>
</comment>
<comment type="PTM">
    <text evidence="5">Phosphorylated by CheA. Phosphorylation of the N-terminal regulatory domain activates the methylesterase activity.</text>
</comment>
<name>A0AAE3P4U5_9BACT</name>
<dbReference type="InterPro" id="IPR008248">
    <property type="entry name" value="CheB-like"/>
</dbReference>
<dbReference type="PROSITE" id="PS50110">
    <property type="entry name" value="RESPONSE_REGULATORY"/>
    <property type="match status" value="1"/>
</dbReference>
<keyword evidence="1 5" id="KW-0963">Cytoplasm</keyword>
<dbReference type="InterPro" id="IPR035909">
    <property type="entry name" value="CheB_C"/>
</dbReference>
<dbReference type="PANTHER" id="PTHR42872">
    <property type="entry name" value="PROTEIN-GLUTAMATE METHYLESTERASE/PROTEIN-GLUTAMINE GLUTAMINASE"/>
    <property type="match status" value="1"/>
</dbReference>
<dbReference type="Gene3D" id="3.40.50.180">
    <property type="entry name" value="Methylesterase CheB, C-terminal domain"/>
    <property type="match status" value="1"/>
</dbReference>
<evidence type="ECO:0000256" key="4">
    <source>
        <dbReference type="ARBA" id="ARBA00048267"/>
    </source>
</evidence>
<dbReference type="CDD" id="cd17541">
    <property type="entry name" value="REC_CheB-like"/>
    <property type="match status" value="1"/>
</dbReference>
<dbReference type="GO" id="GO:0008984">
    <property type="term" value="F:protein-glutamate methylesterase activity"/>
    <property type="evidence" value="ECO:0007669"/>
    <property type="project" value="UniProtKB-UniRule"/>
</dbReference>
<dbReference type="NCBIfam" id="NF001965">
    <property type="entry name" value="PRK00742.1"/>
    <property type="match status" value="1"/>
</dbReference>
<feature type="active site" evidence="5 6">
    <location>
        <position position="301"/>
    </location>
</feature>
<feature type="modified residue" description="4-aspartylphosphate" evidence="5 7">
    <location>
        <position position="57"/>
    </location>
</feature>
<organism evidence="10 11">
    <name type="scientific">Candidatus Thermodesulfobacterium syntrophicum</name>
    <dbReference type="NCBI Taxonomy" id="3060442"/>
    <lineage>
        <taxon>Bacteria</taxon>
        <taxon>Pseudomonadati</taxon>
        <taxon>Thermodesulfobacteriota</taxon>
        <taxon>Thermodesulfobacteria</taxon>
        <taxon>Thermodesulfobacteriales</taxon>
        <taxon>Thermodesulfobacteriaceae</taxon>
        <taxon>Thermodesulfobacterium</taxon>
    </lineage>
</organism>
<evidence type="ECO:0000313" key="10">
    <source>
        <dbReference type="EMBL" id="MDF2953971.1"/>
    </source>
</evidence>
<accession>A0AAE3P4U5</accession>
<comment type="subcellular location">
    <subcellularLocation>
        <location evidence="5">Cytoplasm</location>
    </subcellularLocation>
</comment>
<dbReference type="GO" id="GO:0000156">
    <property type="term" value="F:phosphorelay response regulator activity"/>
    <property type="evidence" value="ECO:0007669"/>
    <property type="project" value="InterPro"/>
</dbReference>
<comment type="similarity">
    <text evidence="5">Belongs to the CheB family.</text>
</comment>
<dbReference type="CDD" id="cd16432">
    <property type="entry name" value="CheB_Rec"/>
    <property type="match status" value="1"/>
</dbReference>
<dbReference type="GO" id="GO:0006935">
    <property type="term" value="P:chemotaxis"/>
    <property type="evidence" value="ECO:0007669"/>
    <property type="project" value="UniProtKB-UniRule"/>
</dbReference>
<evidence type="ECO:0000256" key="7">
    <source>
        <dbReference type="PROSITE-ProRule" id="PRU00169"/>
    </source>
</evidence>
<protein>
    <recommendedName>
        <fullName evidence="5">Protein-glutamate methylesterase/protein-glutamine glutaminase</fullName>
        <ecNumber evidence="5">3.1.1.61</ecNumber>
        <ecNumber evidence="5">3.5.1.44</ecNumber>
    </recommendedName>
</protein>
<dbReference type="SMART" id="SM00448">
    <property type="entry name" value="REC"/>
    <property type="match status" value="1"/>
</dbReference>
<comment type="function">
    <text evidence="5">Involved in chemotaxis. Part of a chemotaxis signal transduction system that modulates chemotaxis in response to various stimuli. Catalyzes the demethylation of specific methylglutamate residues introduced into the chemoreceptors (methyl-accepting chemotaxis proteins or MCP) by CheR. Also mediates the irreversible deamidation of specific glutamine residues to glutamic acid.</text>
</comment>
<evidence type="ECO:0000256" key="1">
    <source>
        <dbReference type="ARBA" id="ARBA00022490"/>
    </source>
</evidence>
<dbReference type="Gene3D" id="3.40.50.2300">
    <property type="match status" value="1"/>
</dbReference>
<feature type="active site" evidence="5 6">
    <location>
        <position position="206"/>
    </location>
</feature>
<dbReference type="HAMAP" id="MF_00099">
    <property type="entry name" value="CheB_chemtxs"/>
    <property type="match status" value="1"/>
</dbReference>
<comment type="catalytic activity">
    <reaction evidence="4 5">
        <text>[protein]-L-glutamate 5-O-methyl ester + H2O = L-glutamyl-[protein] + methanol + H(+)</text>
        <dbReference type="Rhea" id="RHEA:23236"/>
        <dbReference type="Rhea" id="RHEA-COMP:10208"/>
        <dbReference type="Rhea" id="RHEA-COMP:10311"/>
        <dbReference type="ChEBI" id="CHEBI:15377"/>
        <dbReference type="ChEBI" id="CHEBI:15378"/>
        <dbReference type="ChEBI" id="CHEBI:17790"/>
        <dbReference type="ChEBI" id="CHEBI:29973"/>
        <dbReference type="ChEBI" id="CHEBI:82795"/>
        <dbReference type="EC" id="3.1.1.61"/>
    </reaction>
</comment>
<dbReference type="InterPro" id="IPR000673">
    <property type="entry name" value="Sig_transdc_resp-reg_Me-estase"/>
</dbReference>
<dbReference type="PANTHER" id="PTHR42872:SF6">
    <property type="entry name" value="PROTEIN-GLUTAMATE METHYLESTERASE_PROTEIN-GLUTAMINE GLUTAMINASE"/>
    <property type="match status" value="1"/>
</dbReference>
<dbReference type="SUPFAM" id="SSF52172">
    <property type="entry name" value="CheY-like"/>
    <property type="match status" value="1"/>
</dbReference>
<dbReference type="Pfam" id="PF00072">
    <property type="entry name" value="Response_reg"/>
    <property type="match status" value="1"/>
</dbReference>
<dbReference type="GO" id="GO:0005737">
    <property type="term" value="C:cytoplasm"/>
    <property type="evidence" value="ECO:0007669"/>
    <property type="project" value="UniProtKB-SubCell"/>
</dbReference>
<dbReference type="Pfam" id="PF01339">
    <property type="entry name" value="CheB_methylest"/>
    <property type="match status" value="1"/>
</dbReference>
<evidence type="ECO:0000313" key="11">
    <source>
        <dbReference type="Proteomes" id="UP001144110"/>
    </source>
</evidence>
<dbReference type="EMBL" id="JAPHEG010000005">
    <property type="protein sequence ID" value="MDF2953971.1"/>
    <property type="molecule type" value="Genomic_DNA"/>
</dbReference>
<proteinExistence type="inferred from homology"/>
<feature type="active site" evidence="5 6">
    <location>
        <position position="179"/>
    </location>
</feature>
<dbReference type="SUPFAM" id="SSF52738">
    <property type="entry name" value="Methylesterase CheB, C-terminal domain"/>
    <property type="match status" value="1"/>
</dbReference>
<evidence type="ECO:0000259" key="9">
    <source>
        <dbReference type="PROSITE" id="PS50122"/>
    </source>
</evidence>
<evidence type="ECO:0000256" key="3">
    <source>
        <dbReference type="ARBA" id="ARBA00022801"/>
    </source>
</evidence>
<feature type="domain" description="CheB-type methylesterase" evidence="9">
    <location>
        <begin position="174"/>
        <end position="359"/>
    </location>
</feature>
<keyword evidence="5 7" id="KW-0597">Phosphoprotein</keyword>
<keyword evidence="2 5" id="KW-0145">Chemotaxis</keyword>
<dbReference type="GO" id="GO:0050568">
    <property type="term" value="F:protein-glutamine glutaminase activity"/>
    <property type="evidence" value="ECO:0007669"/>
    <property type="project" value="UniProtKB-UniRule"/>
</dbReference>
<sequence>MKKKIRVLVVDDSALMRKMLREILESDPEIEVIATARDGEDALEKARKLEPDVITLDVNMPGMDGLTVLKYIVEEEICPVVMVSSLTQEGAEITFQALELGAFDYVAKPGGTISLNLKQVADEIIEKVKAAAKKKLIFYKLFKRAKKRIPPRRKVVKPSIPEIKEIAKEAPVAVAIGASTGGPKTLMDIIPELPADLPAAIFIVQHMPPSFTNSFAKRLDAYSQIFIKEAEAGDVVKKSRGYLGKGGYHLLLKKASKVIRIRLSTNPPHLFIPSVDVMMESVLNVFGRNTVGVLLTGMGDDGANAMVKIRKAGGVTIAESEETAIVFGMPKEAIERGGAEIIVPSYQIAEEIIKAVNRLAN</sequence>
<dbReference type="PIRSF" id="PIRSF000876">
    <property type="entry name" value="RR_chemtxs_CheB"/>
    <property type="match status" value="1"/>
</dbReference>
<dbReference type="EC" id="3.5.1.44" evidence="5"/>
<reference evidence="10" key="1">
    <citation type="submission" date="2022-11" db="EMBL/GenBank/DDBJ databases">
        <title>Candidatus Alkanophaga archaea from heated hydrothermal vent sediment oxidize petroleum alkanes.</title>
        <authorList>
            <person name="Zehnle H."/>
            <person name="Laso-Perez R."/>
            <person name="Lipp J."/>
            <person name="Teske A."/>
            <person name="Wegener G."/>
        </authorList>
    </citation>
    <scope>NUCLEOTIDE SEQUENCE</scope>
    <source>
        <strain evidence="10">MCA70</strain>
    </source>
</reference>
<dbReference type="AlphaFoldDB" id="A0AAE3P4U5"/>
<dbReference type="InterPro" id="IPR001789">
    <property type="entry name" value="Sig_transdc_resp-reg_receiver"/>
</dbReference>
<comment type="caution">
    <text evidence="10">The sequence shown here is derived from an EMBL/GenBank/DDBJ whole genome shotgun (WGS) entry which is preliminary data.</text>
</comment>
<feature type="domain" description="Response regulatory" evidence="8">
    <location>
        <begin position="6"/>
        <end position="123"/>
    </location>
</feature>
<evidence type="ECO:0000256" key="2">
    <source>
        <dbReference type="ARBA" id="ARBA00022500"/>
    </source>
</evidence>
<dbReference type="PROSITE" id="PS50122">
    <property type="entry name" value="CHEB"/>
    <property type="match status" value="1"/>
</dbReference>
<gene>
    <name evidence="5" type="primary">cheB</name>
    <name evidence="10" type="ORF">OD816_001216</name>
</gene>
<dbReference type="InterPro" id="IPR011006">
    <property type="entry name" value="CheY-like_superfamily"/>
</dbReference>
<evidence type="ECO:0000256" key="5">
    <source>
        <dbReference type="HAMAP-Rule" id="MF_00099"/>
    </source>
</evidence>
<comment type="catalytic activity">
    <reaction evidence="5">
        <text>L-glutaminyl-[protein] + H2O = L-glutamyl-[protein] + NH4(+)</text>
        <dbReference type="Rhea" id="RHEA:16441"/>
        <dbReference type="Rhea" id="RHEA-COMP:10207"/>
        <dbReference type="Rhea" id="RHEA-COMP:10208"/>
        <dbReference type="ChEBI" id="CHEBI:15377"/>
        <dbReference type="ChEBI" id="CHEBI:28938"/>
        <dbReference type="ChEBI" id="CHEBI:29973"/>
        <dbReference type="ChEBI" id="CHEBI:30011"/>
        <dbReference type="EC" id="3.5.1.44"/>
    </reaction>
</comment>